<evidence type="ECO:0000256" key="1">
    <source>
        <dbReference type="SAM" id="Phobius"/>
    </source>
</evidence>
<gene>
    <name evidence="2" type="ORF">D9756_007011</name>
</gene>
<dbReference type="Proteomes" id="UP000559027">
    <property type="component" value="Unassembled WGS sequence"/>
</dbReference>
<protein>
    <submittedName>
        <fullName evidence="2">Uncharacterized protein</fullName>
    </submittedName>
</protein>
<feature type="transmembrane region" description="Helical" evidence="1">
    <location>
        <begin position="26"/>
        <end position="46"/>
    </location>
</feature>
<keyword evidence="3" id="KW-1185">Reference proteome</keyword>
<organism evidence="2 3">
    <name type="scientific">Leucocoprinus leucothites</name>
    <dbReference type="NCBI Taxonomy" id="201217"/>
    <lineage>
        <taxon>Eukaryota</taxon>
        <taxon>Fungi</taxon>
        <taxon>Dikarya</taxon>
        <taxon>Basidiomycota</taxon>
        <taxon>Agaricomycotina</taxon>
        <taxon>Agaricomycetes</taxon>
        <taxon>Agaricomycetidae</taxon>
        <taxon>Agaricales</taxon>
        <taxon>Agaricineae</taxon>
        <taxon>Agaricaceae</taxon>
        <taxon>Leucocoprinus</taxon>
    </lineage>
</organism>
<evidence type="ECO:0000313" key="3">
    <source>
        <dbReference type="Proteomes" id="UP000559027"/>
    </source>
</evidence>
<dbReference type="EMBL" id="JAACJO010000009">
    <property type="protein sequence ID" value="KAF5353972.1"/>
    <property type="molecule type" value="Genomic_DNA"/>
</dbReference>
<evidence type="ECO:0000313" key="2">
    <source>
        <dbReference type="EMBL" id="KAF5353972.1"/>
    </source>
</evidence>
<keyword evidence="1" id="KW-1133">Transmembrane helix</keyword>
<name>A0A8H5D5C4_9AGAR</name>
<proteinExistence type="predicted"/>
<reference evidence="2 3" key="1">
    <citation type="journal article" date="2020" name="ISME J.">
        <title>Uncovering the hidden diversity of litter-decomposition mechanisms in mushroom-forming fungi.</title>
        <authorList>
            <person name="Floudas D."/>
            <person name="Bentzer J."/>
            <person name="Ahren D."/>
            <person name="Johansson T."/>
            <person name="Persson P."/>
            <person name="Tunlid A."/>
        </authorList>
    </citation>
    <scope>NUCLEOTIDE SEQUENCE [LARGE SCALE GENOMIC DNA]</scope>
    <source>
        <strain evidence="2 3">CBS 146.42</strain>
    </source>
</reference>
<keyword evidence="1" id="KW-0812">Transmembrane</keyword>
<accession>A0A8H5D5C4</accession>
<dbReference type="OrthoDB" id="10624613at2759"/>
<sequence length="443" mass="51630">MSTTFPSSTPILDPIYSLEIPVSVDLIYGVIAVAGGLAFIQTIWYLRSYPGDPLAFKLFVSHAHLEYPYRRDNRRLNDLASLGSESRNSKVWRYDPGHPRIDLLVCKHRSIAMGLNFVSRPYVVTLWLRHSRLWSSTCQKRQPLFNTLTRTTTSLTDYNFHVHQLEHPTSEHPTFLISAPSPGLGATLDMWTKQGLQYLLACMRKKGVKLSAHVWVHDIAMYSWFRKGDRKPDNLKWDSLKTIFEGLVNMKHVAFLTVNWEKAGPHTRWARLLRIEQQLQEDVDAGMRFCQLGGYHPVEAWGILKWCLRAEEESSEAQEDRRVKLIQKDISELYTELYKTEEGKLVRAKLIKASEDQKKYMVPLLKQLESENLSPEEKTDLEKKIEEEYNLCLREFRGHFEEVRQMRIPIGLNLRHFYGLRDPLVGLLIPFHFSILLTEELEY</sequence>
<comment type="caution">
    <text evidence="2">The sequence shown here is derived from an EMBL/GenBank/DDBJ whole genome shotgun (WGS) entry which is preliminary data.</text>
</comment>
<keyword evidence="1" id="KW-0472">Membrane</keyword>
<dbReference type="AlphaFoldDB" id="A0A8H5D5C4"/>